<comment type="caution">
    <text evidence="3">The sequence shown here is derived from an EMBL/GenBank/DDBJ whole genome shotgun (WGS) entry which is preliminary data.</text>
</comment>
<evidence type="ECO:0000256" key="1">
    <source>
        <dbReference type="SAM" id="MobiDB-lite"/>
    </source>
</evidence>
<sequence>MVRALRIPVDADEPIREVQVDKLEDYQAIVGGWVEAVDIHSLGITIYVAEEGLIMQLPFNSRASFLWWYFVPEARQKAMLVGPALITGLPDRVGQGTDIPSQVADQLLSKGEWRVEVKVHGDPKWYKNSATYDDYFEALVWAMVTLERWTLAEDTRVVPVPPDELAGEEAPPPAARRHQAPTHGGDCPD</sequence>
<organism evidence="3 4">
    <name type="scientific">Agromyces bauzanensis</name>
    <dbReference type="NCBI Taxonomy" id="1308924"/>
    <lineage>
        <taxon>Bacteria</taxon>
        <taxon>Bacillati</taxon>
        <taxon>Actinomycetota</taxon>
        <taxon>Actinomycetes</taxon>
        <taxon>Micrococcales</taxon>
        <taxon>Microbacteriaceae</taxon>
        <taxon>Agromyces</taxon>
    </lineage>
</organism>
<keyword evidence="4" id="KW-1185">Reference proteome</keyword>
<gene>
    <name evidence="3" type="ORF">GCM10011372_34000</name>
</gene>
<dbReference type="EMBL" id="BMMD01000029">
    <property type="protein sequence ID" value="GGJ92682.1"/>
    <property type="molecule type" value="Genomic_DNA"/>
</dbReference>
<dbReference type="Proteomes" id="UP000636956">
    <property type="component" value="Unassembled WGS sequence"/>
</dbReference>
<accession>A0A917PUN9</accession>
<feature type="domain" description="DUF3846" evidence="2">
    <location>
        <begin position="7"/>
        <end position="107"/>
    </location>
</feature>
<evidence type="ECO:0000259" key="2">
    <source>
        <dbReference type="Pfam" id="PF12957"/>
    </source>
</evidence>
<reference evidence="3" key="2">
    <citation type="submission" date="2020-09" db="EMBL/GenBank/DDBJ databases">
        <authorList>
            <person name="Sun Q."/>
            <person name="Zhou Y."/>
        </authorList>
    </citation>
    <scope>NUCLEOTIDE SEQUENCE</scope>
    <source>
        <strain evidence="3">CGMCC 1.8984</strain>
    </source>
</reference>
<proteinExistence type="predicted"/>
<evidence type="ECO:0000313" key="4">
    <source>
        <dbReference type="Proteomes" id="UP000636956"/>
    </source>
</evidence>
<dbReference type="InterPro" id="IPR024559">
    <property type="entry name" value="DUF3846"/>
</dbReference>
<dbReference type="Pfam" id="PF12957">
    <property type="entry name" value="DUF3846"/>
    <property type="match status" value="1"/>
</dbReference>
<feature type="region of interest" description="Disordered" evidence="1">
    <location>
        <begin position="161"/>
        <end position="189"/>
    </location>
</feature>
<dbReference type="RefSeq" id="WP_345001473.1">
    <property type="nucleotide sequence ID" value="NZ_BAABFW010000051.1"/>
</dbReference>
<dbReference type="AlphaFoldDB" id="A0A917PUN9"/>
<reference evidence="3" key="1">
    <citation type="journal article" date="2014" name="Int. J. Syst. Evol. Microbiol.">
        <title>Complete genome sequence of Corynebacterium casei LMG S-19264T (=DSM 44701T), isolated from a smear-ripened cheese.</title>
        <authorList>
            <consortium name="US DOE Joint Genome Institute (JGI-PGF)"/>
            <person name="Walter F."/>
            <person name="Albersmeier A."/>
            <person name="Kalinowski J."/>
            <person name="Ruckert C."/>
        </authorList>
    </citation>
    <scope>NUCLEOTIDE SEQUENCE</scope>
    <source>
        <strain evidence="3">CGMCC 1.8984</strain>
    </source>
</reference>
<protein>
    <recommendedName>
        <fullName evidence="2">DUF3846 domain-containing protein</fullName>
    </recommendedName>
</protein>
<name>A0A917PUN9_9MICO</name>
<evidence type="ECO:0000313" key="3">
    <source>
        <dbReference type="EMBL" id="GGJ92682.1"/>
    </source>
</evidence>